<evidence type="ECO:0000313" key="2">
    <source>
        <dbReference type="Proteomes" id="UP001476798"/>
    </source>
</evidence>
<evidence type="ECO:0008006" key="3">
    <source>
        <dbReference type="Google" id="ProtNLM"/>
    </source>
</evidence>
<proteinExistence type="predicted"/>
<name>A0ABV0Q3A7_9TELE</name>
<gene>
    <name evidence="1" type="ORF">GOODEAATRI_034003</name>
</gene>
<organism evidence="1 2">
    <name type="scientific">Goodea atripinnis</name>
    <dbReference type="NCBI Taxonomy" id="208336"/>
    <lineage>
        <taxon>Eukaryota</taxon>
        <taxon>Metazoa</taxon>
        <taxon>Chordata</taxon>
        <taxon>Craniata</taxon>
        <taxon>Vertebrata</taxon>
        <taxon>Euteleostomi</taxon>
        <taxon>Actinopterygii</taxon>
        <taxon>Neopterygii</taxon>
        <taxon>Teleostei</taxon>
        <taxon>Neoteleostei</taxon>
        <taxon>Acanthomorphata</taxon>
        <taxon>Ovalentaria</taxon>
        <taxon>Atherinomorphae</taxon>
        <taxon>Cyprinodontiformes</taxon>
        <taxon>Goodeidae</taxon>
        <taxon>Goodea</taxon>
    </lineage>
</organism>
<protein>
    <recommendedName>
        <fullName evidence="3">Recombination activating protein 2</fullName>
    </recommendedName>
</protein>
<dbReference type="Proteomes" id="UP001476798">
    <property type="component" value="Unassembled WGS sequence"/>
</dbReference>
<sequence>MPGPFCGPSPVLLEAGWKQDLQKVKTDSLQPLCTETLFIDQSSNVFLFLGSETHTVNETERRNGAAGSSGGPRNLLLFDLSGSTEGSGDYLLWTQLLYELY</sequence>
<accession>A0ABV0Q3A7</accession>
<evidence type="ECO:0000313" key="1">
    <source>
        <dbReference type="EMBL" id="MEQ2190265.1"/>
    </source>
</evidence>
<comment type="caution">
    <text evidence="1">The sequence shown here is derived from an EMBL/GenBank/DDBJ whole genome shotgun (WGS) entry which is preliminary data.</text>
</comment>
<keyword evidence="2" id="KW-1185">Reference proteome</keyword>
<dbReference type="EMBL" id="JAHRIO010097771">
    <property type="protein sequence ID" value="MEQ2190265.1"/>
    <property type="molecule type" value="Genomic_DNA"/>
</dbReference>
<reference evidence="1 2" key="1">
    <citation type="submission" date="2021-06" db="EMBL/GenBank/DDBJ databases">
        <authorList>
            <person name="Palmer J.M."/>
        </authorList>
    </citation>
    <scope>NUCLEOTIDE SEQUENCE [LARGE SCALE GENOMIC DNA]</scope>
    <source>
        <strain evidence="1 2">GA_2019</strain>
        <tissue evidence="1">Muscle</tissue>
    </source>
</reference>